<feature type="region of interest" description="Disordered" evidence="1">
    <location>
        <begin position="1"/>
        <end position="26"/>
    </location>
</feature>
<organism evidence="2">
    <name type="scientific">Timema monikensis</name>
    <dbReference type="NCBI Taxonomy" id="170555"/>
    <lineage>
        <taxon>Eukaryota</taxon>
        <taxon>Metazoa</taxon>
        <taxon>Ecdysozoa</taxon>
        <taxon>Arthropoda</taxon>
        <taxon>Hexapoda</taxon>
        <taxon>Insecta</taxon>
        <taxon>Pterygota</taxon>
        <taxon>Neoptera</taxon>
        <taxon>Polyneoptera</taxon>
        <taxon>Phasmatodea</taxon>
        <taxon>Timematodea</taxon>
        <taxon>Timematoidea</taxon>
        <taxon>Timematidae</taxon>
        <taxon>Timema</taxon>
    </lineage>
</organism>
<dbReference type="EMBL" id="OB802914">
    <property type="protein sequence ID" value="CAD7435788.1"/>
    <property type="molecule type" value="Genomic_DNA"/>
</dbReference>
<dbReference type="AlphaFoldDB" id="A0A7R9HUZ9"/>
<gene>
    <name evidence="2" type="ORF">TMSB3V08_LOCUS12434</name>
</gene>
<proteinExistence type="predicted"/>
<protein>
    <recommendedName>
        <fullName evidence="3">Regulatory protein zeste</fullName>
    </recommendedName>
</protein>
<accession>A0A7R9HUZ9</accession>
<evidence type="ECO:0008006" key="3">
    <source>
        <dbReference type="Google" id="ProtNLM"/>
    </source>
</evidence>
<evidence type="ECO:0000256" key="1">
    <source>
        <dbReference type="SAM" id="MobiDB-lite"/>
    </source>
</evidence>
<name>A0A7R9HUZ9_9NEOP</name>
<sequence>MNSQGVSRHRRNEQPGIFATGKLIGPQGSINATQQWTELTQQLKELGPGKSTEQWKKVWRDLKRNTRDRAAAFNAAHRQAGNLNVEDKLSELDKKVIAVVGRDLVLASQVFPLLDWVQILHPAAADPQARWPQPI</sequence>
<reference evidence="2" key="1">
    <citation type="submission" date="2020-11" db="EMBL/GenBank/DDBJ databases">
        <authorList>
            <person name="Tran Van P."/>
        </authorList>
    </citation>
    <scope>NUCLEOTIDE SEQUENCE</scope>
</reference>
<evidence type="ECO:0000313" key="2">
    <source>
        <dbReference type="EMBL" id="CAD7435788.1"/>
    </source>
</evidence>